<evidence type="ECO:0000259" key="5">
    <source>
        <dbReference type="Pfam" id="PF10551"/>
    </source>
</evidence>
<dbReference type="EMBL" id="CAJNOL010003741">
    <property type="protein sequence ID" value="CAF1572672.1"/>
    <property type="molecule type" value="Genomic_DNA"/>
</dbReference>
<evidence type="ECO:0000259" key="4">
    <source>
        <dbReference type="Pfam" id="PF04500"/>
    </source>
</evidence>
<keyword evidence="9" id="KW-1185">Reference proteome</keyword>
<dbReference type="Proteomes" id="UP000663870">
    <property type="component" value="Unassembled WGS sequence"/>
</dbReference>
<comment type="caution">
    <text evidence="6">The sequence shown here is derived from an EMBL/GenBank/DDBJ whole genome shotgun (WGS) entry which is preliminary data.</text>
</comment>
<dbReference type="InterPro" id="IPR018289">
    <property type="entry name" value="MULE_transposase_dom"/>
</dbReference>
<evidence type="ECO:0000313" key="9">
    <source>
        <dbReference type="Proteomes" id="UP000663870"/>
    </source>
</evidence>
<dbReference type="GO" id="GO:0008270">
    <property type="term" value="F:zinc ion binding"/>
    <property type="evidence" value="ECO:0007669"/>
    <property type="project" value="UniProtKB-KW"/>
</dbReference>
<keyword evidence="2" id="KW-0863">Zinc-finger</keyword>
<dbReference type="PANTHER" id="PTHR47160:SF5">
    <property type="entry name" value="MULE TRANSPOSASE DOMAIN-CONTAINING PROTEIN"/>
    <property type="match status" value="1"/>
</dbReference>
<evidence type="ECO:0000256" key="2">
    <source>
        <dbReference type="ARBA" id="ARBA00022771"/>
    </source>
</evidence>
<dbReference type="Pfam" id="PF10551">
    <property type="entry name" value="MULE"/>
    <property type="match status" value="1"/>
</dbReference>
<evidence type="ECO:0008006" key="10">
    <source>
        <dbReference type="Google" id="ProtNLM"/>
    </source>
</evidence>
<evidence type="ECO:0000313" key="6">
    <source>
        <dbReference type="EMBL" id="CAF1298754.1"/>
    </source>
</evidence>
<feature type="domain" description="FLYWCH-type" evidence="4">
    <location>
        <begin position="7"/>
        <end position="64"/>
    </location>
</feature>
<name>A0A815DBV6_9BILA</name>
<keyword evidence="3" id="KW-0862">Zinc</keyword>
<proteinExistence type="predicted"/>
<evidence type="ECO:0000313" key="8">
    <source>
        <dbReference type="Proteomes" id="UP000663854"/>
    </source>
</evidence>
<accession>A0A815DBV6</accession>
<dbReference type="InterPro" id="IPR007588">
    <property type="entry name" value="Znf_FLYWCH"/>
</dbReference>
<evidence type="ECO:0000313" key="7">
    <source>
        <dbReference type="EMBL" id="CAF1572672.1"/>
    </source>
</evidence>
<dbReference type="Gene3D" id="2.20.25.240">
    <property type="match status" value="1"/>
</dbReference>
<protein>
    <recommendedName>
        <fullName evidence="10">MULE transposase domain-containing protein</fullName>
    </recommendedName>
</protein>
<gene>
    <name evidence="7" type="ORF">JXQ802_LOCUS45365</name>
    <name evidence="6" type="ORF">PYM288_LOCUS29799</name>
</gene>
<organism evidence="6 8">
    <name type="scientific">Rotaria sordida</name>
    <dbReference type="NCBI Taxonomy" id="392033"/>
    <lineage>
        <taxon>Eukaryota</taxon>
        <taxon>Metazoa</taxon>
        <taxon>Spiralia</taxon>
        <taxon>Gnathifera</taxon>
        <taxon>Rotifera</taxon>
        <taxon>Eurotatoria</taxon>
        <taxon>Bdelloidea</taxon>
        <taxon>Philodinida</taxon>
        <taxon>Philodinidae</taxon>
        <taxon>Rotaria</taxon>
    </lineage>
</organism>
<feature type="domain" description="MULE transposase" evidence="5">
    <location>
        <begin position="191"/>
        <end position="284"/>
    </location>
</feature>
<evidence type="ECO:0000256" key="3">
    <source>
        <dbReference type="ARBA" id="ARBA00022833"/>
    </source>
</evidence>
<sequence>MNKDISYLNSTHGKRQLIFHGTRYCLKQNNVNSTLWRCTKGNCPASISVSNNDVILRVNENHNHLIDLNDIKVLELRHKLKHQAETSSEPIEKIVEFSYANMITKEGITDSVVKLPTVKTLKNTVTKQRRKTRPPLPKLLDDLPFPLPSLYTLTENNSKFLLFDGLLGGKRGFIFSSEHDIEYLAYQKWWYGDGTFYTSPSIFYQIYSIHTFDEGLSTPCVFALLADKLESTYHDLFSILMNKIKEKTNMIQLECITIDYELAVKNVFDKHYPHIKVKGCLFHYGKALFRKFMNLSLKTAYQDDESLRIWFRSFAAIALLPETDMDEANHFLRSTKPLLYEKEIDSFLDYHDKTYGINSRFPPTMYNHYRNLNPRTINYLEGRHNRWKKRSTKPHNDIYICIDMFKHEQLLASDERQRHEAGAPPPKRRKKTCIAEESLSRLWDKLEKNQITRDKFLKGAGLRYFQYLKIE</sequence>
<dbReference type="Proteomes" id="UP000663854">
    <property type="component" value="Unassembled WGS sequence"/>
</dbReference>
<keyword evidence="1" id="KW-0479">Metal-binding</keyword>
<dbReference type="EMBL" id="CAJNOH010002541">
    <property type="protein sequence ID" value="CAF1298754.1"/>
    <property type="molecule type" value="Genomic_DNA"/>
</dbReference>
<dbReference type="Pfam" id="PF04500">
    <property type="entry name" value="FLYWCH"/>
    <property type="match status" value="1"/>
</dbReference>
<dbReference type="PANTHER" id="PTHR47160">
    <property type="entry name" value="PUTATIVE-RELATED"/>
    <property type="match status" value="1"/>
</dbReference>
<evidence type="ECO:0000256" key="1">
    <source>
        <dbReference type="ARBA" id="ARBA00022723"/>
    </source>
</evidence>
<dbReference type="AlphaFoldDB" id="A0A815DBV6"/>
<reference evidence="6" key="1">
    <citation type="submission" date="2021-02" db="EMBL/GenBank/DDBJ databases">
        <authorList>
            <person name="Nowell W R."/>
        </authorList>
    </citation>
    <scope>NUCLEOTIDE SEQUENCE</scope>
</reference>